<dbReference type="InterPro" id="IPR028965">
    <property type="entry name" value="Imm7"/>
</dbReference>
<dbReference type="Proteomes" id="UP000011980">
    <property type="component" value="Unassembled WGS sequence"/>
</dbReference>
<name>M6F0S8_9LEPT</name>
<evidence type="ECO:0000313" key="2">
    <source>
        <dbReference type="Proteomes" id="UP000011980"/>
    </source>
</evidence>
<gene>
    <name evidence="1" type="ORF">LEP1GSC008_0014</name>
</gene>
<dbReference type="EMBL" id="ANCE01000206">
    <property type="protein sequence ID" value="EMK20682.1"/>
    <property type="molecule type" value="Genomic_DNA"/>
</dbReference>
<proteinExistence type="predicted"/>
<dbReference type="PATRIC" id="fig|1240687.3.peg.4380"/>
<dbReference type="AlphaFoldDB" id="M6F0S8"/>
<sequence>MSGLFNHRSALIIDIFKKISDIMPGSYGLLYIHDEEDDKNEIDHSNEFVVWKLARGHLNQEKDPFLSPYIPSIEDPYDSSRADI</sequence>
<protein>
    <submittedName>
        <fullName evidence="1">Uncharacterized protein</fullName>
    </submittedName>
</protein>
<dbReference type="Pfam" id="PF15585">
    <property type="entry name" value="Imm7"/>
    <property type="match status" value="1"/>
</dbReference>
<comment type="caution">
    <text evidence="1">The sequence shown here is derived from an EMBL/GenBank/DDBJ whole genome shotgun (WGS) entry which is preliminary data.</text>
</comment>
<evidence type="ECO:0000313" key="1">
    <source>
        <dbReference type="EMBL" id="EMK20682.1"/>
    </source>
</evidence>
<organism evidence="1 2">
    <name type="scientific">Leptospira kirschneri serovar Bulgarica str. Nikolaevo</name>
    <dbReference type="NCBI Taxonomy" id="1240687"/>
    <lineage>
        <taxon>Bacteria</taxon>
        <taxon>Pseudomonadati</taxon>
        <taxon>Spirochaetota</taxon>
        <taxon>Spirochaetia</taxon>
        <taxon>Leptospirales</taxon>
        <taxon>Leptospiraceae</taxon>
        <taxon>Leptospira</taxon>
    </lineage>
</organism>
<reference evidence="1 2" key="1">
    <citation type="submission" date="2013-01" db="EMBL/GenBank/DDBJ databases">
        <authorList>
            <person name="Harkins D.M."/>
            <person name="Durkin A.S."/>
            <person name="Brinkac L.M."/>
            <person name="Haft D.H."/>
            <person name="Selengut J.D."/>
            <person name="Sanka R."/>
            <person name="DePew J."/>
            <person name="Purushe J."/>
            <person name="Galloway R.L."/>
            <person name="Vinetz J.M."/>
            <person name="Sutton G.G."/>
            <person name="Nierman W.C."/>
            <person name="Fouts D.E."/>
        </authorList>
    </citation>
    <scope>NUCLEOTIDE SEQUENCE [LARGE SCALE GENOMIC DNA]</scope>
    <source>
        <strain evidence="1 2">Nikolaevo</strain>
    </source>
</reference>
<accession>M6F0S8</accession>